<dbReference type="RefSeq" id="WP_284394872.1">
    <property type="nucleotide sequence ID" value="NZ_BSNQ01000001.1"/>
</dbReference>
<dbReference type="Proteomes" id="UP001620405">
    <property type="component" value="Unassembled WGS sequence"/>
</dbReference>
<keyword evidence="1" id="KW-1133">Transmembrane helix</keyword>
<keyword evidence="1" id="KW-0472">Membrane</keyword>
<comment type="caution">
    <text evidence="2">The sequence shown here is derived from an EMBL/GenBank/DDBJ whole genome shotgun (WGS) entry which is preliminary data.</text>
</comment>
<evidence type="ECO:0000313" key="3">
    <source>
        <dbReference type="Proteomes" id="UP001620405"/>
    </source>
</evidence>
<dbReference type="EMBL" id="JADIKG010000010">
    <property type="protein sequence ID" value="MFK2872720.1"/>
    <property type="molecule type" value="Genomic_DNA"/>
</dbReference>
<keyword evidence="1" id="KW-0812">Transmembrane</keyword>
<protein>
    <recommendedName>
        <fullName evidence="4">DUF1440 domain-containing protein</fullName>
    </recommendedName>
</protein>
<evidence type="ECO:0000256" key="1">
    <source>
        <dbReference type="SAM" id="Phobius"/>
    </source>
</evidence>
<organism evidence="2 3">
    <name type="scientific">Dyella lipolytica</name>
    <dbReference type="NCBI Taxonomy" id="1867835"/>
    <lineage>
        <taxon>Bacteria</taxon>
        <taxon>Pseudomonadati</taxon>
        <taxon>Pseudomonadota</taxon>
        <taxon>Gammaproteobacteria</taxon>
        <taxon>Lysobacterales</taxon>
        <taxon>Rhodanobacteraceae</taxon>
        <taxon>Dyella</taxon>
    </lineage>
</organism>
<evidence type="ECO:0008006" key="4">
    <source>
        <dbReference type="Google" id="ProtNLM"/>
    </source>
</evidence>
<feature type="transmembrane region" description="Helical" evidence="1">
    <location>
        <begin position="121"/>
        <end position="140"/>
    </location>
</feature>
<sequence>MISVAAITFLLATADLIFACTYWHQLYGVPPSRLLQNIASGLLGKPAFAGGNQTMLLGVLLQYVMMFMMVGAYYIASRRIDTLNRHPWIVGLLYGVVLYVVMNHIVLPLSAAPKTPFVPSWIISSIVAHLVIGVSIAYGARWAAR</sequence>
<keyword evidence="3" id="KW-1185">Reference proteome</keyword>
<feature type="transmembrane region" description="Helical" evidence="1">
    <location>
        <begin position="55"/>
        <end position="76"/>
    </location>
</feature>
<reference evidence="2 3" key="1">
    <citation type="submission" date="2020-10" db="EMBL/GenBank/DDBJ databases">
        <title>Phylogeny of dyella-like bacteria.</title>
        <authorList>
            <person name="Fu J."/>
        </authorList>
    </citation>
    <scope>NUCLEOTIDE SEQUENCE [LARGE SCALE GENOMIC DNA]</scope>
    <source>
        <strain evidence="2 3">DHOB07</strain>
    </source>
</reference>
<proteinExistence type="predicted"/>
<name>A0ABW8ITU2_9GAMM</name>
<evidence type="ECO:0000313" key="2">
    <source>
        <dbReference type="EMBL" id="MFK2872720.1"/>
    </source>
</evidence>
<gene>
    <name evidence="2" type="ORF">ISP13_04185</name>
</gene>
<feature type="transmembrane region" description="Helical" evidence="1">
    <location>
        <begin position="88"/>
        <end position="109"/>
    </location>
</feature>
<accession>A0ABW8ITU2</accession>